<keyword evidence="9" id="KW-1185">Reference proteome</keyword>
<dbReference type="Proteomes" id="UP000830729">
    <property type="component" value="Plasmid unnamed2"/>
</dbReference>
<dbReference type="SUPFAM" id="SSF140490">
    <property type="entry name" value="Nqo1C-terminal domain-like"/>
    <property type="match status" value="1"/>
</dbReference>
<dbReference type="SUPFAM" id="SSF142019">
    <property type="entry name" value="Nqo1 FMN-binding domain-like"/>
    <property type="match status" value="1"/>
</dbReference>
<name>A0A8U0I058_9EURY</name>
<dbReference type="Pfam" id="PF10589">
    <property type="entry name" value="NADH_4Fe-4S"/>
    <property type="match status" value="1"/>
</dbReference>
<comment type="similarity">
    <text evidence="1">Belongs to the complex I 51 kDa subunit family.</text>
</comment>
<evidence type="ECO:0000256" key="2">
    <source>
        <dbReference type="ARBA" id="ARBA00022485"/>
    </source>
</evidence>
<feature type="domain" description="NADH-ubiquinone oxidoreductase 51kDa subunit iron-sulphur binding" evidence="7">
    <location>
        <begin position="446"/>
        <end position="491"/>
    </location>
</feature>
<keyword evidence="2" id="KW-0004">4Fe-4S</keyword>
<dbReference type="KEGG" id="halx:M0R89_21565"/>
<dbReference type="PANTHER" id="PTHR43578">
    <property type="entry name" value="NADH-QUINONE OXIDOREDUCTASE SUBUNIT F"/>
    <property type="match status" value="1"/>
</dbReference>
<evidence type="ECO:0000256" key="3">
    <source>
        <dbReference type="ARBA" id="ARBA00022723"/>
    </source>
</evidence>
<keyword evidence="8" id="KW-0614">Plasmid</keyword>
<keyword evidence="4" id="KW-0408">Iron</keyword>
<dbReference type="SMART" id="SM00928">
    <property type="entry name" value="NADH_4Fe-4S"/>
    <property type="match status" value="1"/>
</dbReference>
<dbReference type="InterPro" id="IPR037207">
    <property type="entry name" value="Nuop51_4Fe4S-bd_sf"/>
</dbReference>
<accession>A0A8U0I058</accession>
<gene>
    <name evidence="8" type="ORF">M0R89_21565</name>
</gene>
<dbReference type="GeneID" id="72187846"/>
<evidence type="ECO:0000256" key="5">
    <source>
        <dbReference type="ARBA" id="ARBA00023014"/>
    </source>
</evidence>
<evidence type="ECO:0000256" key="1">
    <source>
        <dbReference type="ARBA" id="ARBA00007523"/>
    </source>
</evidence>
<reference evidence="8 9" key="1">
    <citation type="submission" date="2022-04" db="EMBL/GenBank/DDBJ databases">
        <title>Diverse halophilic archaea isolated from saline environments.</title>
        <authorList>
            <person name="Cui H.-L."/>
        </authorList>
    </citation>
    <scope>NUCLEOTIDE SEQUENCE [LARGE SCALE GENOMIC DNA]</scope>
    <source>
        <strain evidence="8 9">XZYJT49</strain>
        <plasmid evidence="8 9">unnamed2</plasmid>
    </source>
</reference>
<sequence length="542" mass="56193">MDTGGNSGDGSPVVRVTVGRGGPRGGARRTDDDAEEGELGRPEQGRAILDVARAATDRATVLEVGSTGVSALEPLVLVTVDGRTAYHPRPSADRARSLAENAESGDLSADGARWVVGHDADPETLPTPPDGPLAVGTRRVLGACGWTDPEDGDIEAGAASLAREDPDAAFERLAEVGVRGRGRGDAGRDAPVADELETAREAPGDPVVVVNANESDRRNDTDRTLLGGAPATVLDGALAVAAVVGADPSDVVVYSNEADDLVRNRTRRAASAVAGALGATSADGADPPRVVAGADEYIAGEATMALEALEGNDRLEARLRPPGPARHGLYGRPTVVHTPRTLAQVRRALLNPDAFDADDADPGTRTFTVTGDVEAPATVELPTGGSLAEVRDAVSTVGRVEMACVGGQFGGFTRSLDHGASSVALTGADLGTEGVVELFDGSRCPVATAGKRARFATEENCGRCFPCREGSKQLLDLLREVYDGSYEDDMIRELIRTMGSSSICYFGQSAARTVGTAVDRFETEFEAHADGRCPSGVCEVNQ</sequence>
<dbReference type="GO" id="GO:0051539">
    <property type="term" value="F:4 iron, 4 sulfur cluster binding"/>
    <property type="evidence" value="ECO:0007669"/>
    <property type="project" value="UniProtKB-KW"/>
</dbReference>
<proteinExistence type="inferred from homology"/>
<feature type="region of interest" description="Disordered" evidence="6">
    <location>
        <begin position="85"/>
        <end position="106"/>
    </location>
</feature>
<dbReference type="InterPro" id="IPR019575">
    <property type="entry name" value="Nuop51_4Fe4S-bd"/>
</dbReference>
<dbReference type="Pfam" id="PF01512">
    <property type="entry name" value="Complex1_51K"/>
    <property type="match status" value="1"/>
</dbReference>
<evidence type="ECO:0000259" key="7">
    <source>
        <dbReference type="SMART" id="SM00928"/>
    </source>
</evidence>
<evidence type="ECO:0000256" key="6">
    <source>
        <dbReference type="SAM" id="MobiDB-lite"/>
    </source>
</evidence>
<evidence type="ECO:0000313" key="9">
    <source>
        <dbReference type="Proteomes" id="UP000830729"/>
    </source>
</evidence>
<dbReference type="RefSeq" id="WP_248652815.1">
    <property type="nucleotide sequence ID" value="NZ_CP096661.1"/>
</dbReference>
<geneLocation type="plasmid" evidence="8 9">
    <name>unnamed2</name>
</geneLocation>
<dbReference type="InterPro" id="IPR011538">
    <property type="entry name" value="Nuo51_FMN-bd"/>
</dbReference>
<keyword evidence="5" id="KW-0411">Iron-sulfur</keyword>
<dbReference type="AlphaFoldDB" id="A0A8U0I058"/>
<dbReference type="EMBL" id="CP096661">
    <property type="protein sequence ID" value="UPV76782.1"/>
    <property type="molecule type" value="Genomic_DNA"/>
</dbReference>
<organism evidence="8 9">
    <name type="scientific">Halorussus limi</name>
    <dbReference type="NCBI Taxonomy" id="2938695"/>
    <lineage>
        <taxon>Archaea</taxon>
        <taxon>Methanobacteriati</taxon>
        <taxon>Methanobacteriota</taxon>
        <taxon>Stenosarchaea group</taxon>
        <taxon>Halobacteria</taxon>
        <taxon>Halobacteriales</taxon>
        <taxon>Haladaptataceae</taxon>
        <taxon>Halorussus</taxon>
    </lineage>
</organism>
<dbReference type="Gene3D" id="3.10.20.600">
    <property type="match status" value="1"/>
</dbReference>
<dbReference type="GO" id="GO:0046872">
    <property type="term" value="F:metal ion binding"/>
    <property type="evidence" value="ECO:0007669"/>
    <property type="project" value="UniProtKB-KW"/>
</dbReference>
<dbReference type="PANTHER" id="PTHR43578:SF3">
    <property type="entry name" value="NADH-QUINONE OXIDOREDUCTASE SUBUNIT F"/>
    <property type="match status" value="1"/>
</dbReference>
<dbReference type="Gene3D" id="1.20.1440.230">
    <property type="entry name" value="NADH-ubiquinone oxidoreductase 51kDa subunit, iron-sulphur binding domain"/>
    <property type="match status" value="1"/>
</dbReference>
<dbReference type="InterPro" id="IPR037225">
    <property type="entry name" value="Nuo51_FMN-bd_sf"/>
</dbReference>
<feature type="region of interest" description="Disordered" evidence="6">
    <location>
        <begin position="1"/>
        <end position="46"/>
    </location>
</feature>
<evidence type="ECO:0000256" key="4">
    <source>
        <dbReference type="ARBA" id="ARBA00023004"/>
    </source>
</evidence>
<evidence type="ECO:0000313" key="8">
    <source>
        <dbReference type="EMBL" id="UPV76782.1"/>
    </source>
</evidence>
<keyword evidence="3" id="KW-0479">Metal-binding</keyword>
<dbReference type="Gene3D" id="3.40.50.11540">
    <property type="entry name" value="NADH-ubiquinone oxidoreductase 51kDa subunit"/>
    <property type="match status" value="1"/>
</dbReference>
<protein>
    <submittedName>
        <fullName evidence="8">NADH dehydrogenase FAD-containing subunit</fullName>
    </submittedName>
</protein>